<gene>
    <name evidence="1" type="ORF">ACFPN2_38040</name>
</gene>
<reference evidence="2" key="1">
    <citation type="journal article" date="2019" name="Int. J. Syst. Evol. Microbiol.">
        <title>The Global Catalogue of Microorganisms (GCM) 10K type strain sequencing project: providing services to taxonomists for standard genome sequencing and annotation.</title>
        <authorList>
            <consortium name="The Broad Institute Genomics Platform"/>
            <consortium name="The Broad Institute Genome Sequencing Center for Infectious Disease"/>
            <person name="Wu L."/>
            <person name="Ma J."/>
        </authorList>
    </citation>
    <scope>NUCLEOTIDE SEQUENCE [LARGE SCALE GENOMIC DNA]</scope>
    <source>
        <strain evidence="2">CGMCC 1.10759</strain>
    </source>
</reference>
<dbReference type="EMBL" id="JBHSDU010000015">
    <property type="protein sequence ID" value="MFC4314926.1"/>
    <property type="molecule type" value="Genomic_DNA"/>
</dbReference>
<accession>A0ABV8T4T2</accession>
<name>A0ABV8T4T2_9GAMM</name>
<dbReference type="RefSeq" id="WP_380606500.1">
    <property type="nucleotide sequence ID" value="NZ_JBHSDU010000015.1"/>
</dbReference>
<sequence>MTELAEGLDGMEIELLDLGDATIETKQSGIYAFVYDSIYVLGERVG</sequence>
<evidence type="ECO:0000313" key="2">
    <source>
        <dbReference type="Proteomes" id="UP001595904"/>
    </source>
</evidence>
<comment type="caution">
    <text evidence="1">The sequence shown here is derived from an EMBL/GenBank/DDBJ whole genome shotgun (WGS) entry which is preliminary data.</text>
</comment>
<keyword evidence="2" id="KW-1185">Reference proteome</keyword>
<dbReference type="Proteomes" id="UP001595904">
    <property type="component" value="Unassembled WGS sequence"/>
</dbReference>
<organism evidence="1 2">
    <name type="scientific">Steroidobacter flavus</name>
    <dbReference type="NCBI Taxonomy" id="1842136"/>
    <lineage>
        <taxon>Bacteria</taxon>
        <taxon>Pseudomonadati</taxon>
        <taxon>Pseudomonadota</taxon>
        <taxon>Gammaproteobacteria</taxon>
        <taxon>Steroidobacterales</taxon>
        <taxon>Steroidobacteraceae</taxon>
        <taxon>Steroidobacter</taxon>
    </lineage>
</organism>
<proteinExistence type="predicted"/>
<evidence type="ECO:0000313" key="1">
    <source>
        <dbReference type="EMBL" id="MFC4314926.1"/>
    </source>
</evidence>
<protein>
    <submittedName>
        <fullName evidence="1">Uncharacterized protein</fullName>
    </submittedName>
</protein>